<comment type="similarity">
    <text evidence="1">Belongs to the TRAFAC class TrmE-Era-EngA-EngB-Septin-like GTPase superfamily. Era GTPase family.</text>
</comment>
<dbReference type="CDD" id="cd22534">
    <property type="entry name" value="KH-II_Era"/>
    <property type="match status" value="1"/>
</dbReference>
<dbReference type="OrthoDB" id="10261452at2759"/>
<comment type="caution">
    <text evidence="6">The sequence shown here is derived from an EMBL/GenBank/DDBJ whole genome shotgun (WGS) entry which is preliminary data.</text>
</comment>
<dbReference type="SUPFAM" id="SSF52540">
    <property type="entry name" value="P-loop containing nucleoside triphosphate hydrolases"/>
    <property type="match status" value="1"/>
</dbReference>
<proteinExistence type="inferred from homology"/>
<dbReference type="PANTHER" id="PTHR12661:SF5">
    <property type="entry name" value="SUPPRESSOR OF SWI4 1 HOMOLOG"/>
    <property type="match status" value="1"/>
</dbReference>
<dbReference type="GO" id="GO:0005525">
    <property type="term" value="F:GTP binding"/>
    <property type="evidence" value="ECO:0007669"/>
    <property type="project" value="UniProtKB-KW"/>
</dbReference>
<dbReference type="Pfam" id="PF07650">
    <property type="entry name" value="KH_2"/>
    <property type="match status" value="1"/>
</dbReference>
<name>A0A9N9AZR5_9GLOM</name>
<keyword evidence="4" id="KW-0342">GTP-binding</keyword>
<dbReference type="InterPro" id="IPR030388">
    <property type="entry name" value="G_ERA_dom"/>
</dbReference>
<dbReference type="Pfam" id="PF04427">
    <property type="entry name" value="Brix"/>
    <property type="match status" value="1"/>
</dbReference>
<reference evidence="6" key="1">
    <citation type="submission" date="2021-06" db="EMBL/GenBank/DDBJ databases">
        <authorList>
            <person name="Kallberg Y."/>
            <person name="Tangrot J."/>
            <person name="Rosling A."/>
        </authorList>
    </citation>
    <scope>NUCLEOTIDE SEQUENCE</scope>
    <source>
        <strain evidence="6">IA702</strain>
    </source>
</reference>
<feature type="domain" description="Brix" evidence="5">
    <location>
        <begin position="496"/>
        <end position="758"/>
    </location>
</feature>
<dbReference type="PANTHER" id="PTHR12661">
    <property type="entry name" value="PETER PAN-RELATED"/>
    <property type="match status" value="1"/>
</dbReference>
<protein>
    <submittedName>
        <fullName evidence="6">5609_t:CDS:1</fullName>
    </submittedName>
</protein>
<dbReference type="CDD" id="cd04163">
    <property type="entry name" value="Era"/>
    <property type="match status" value="1"/>
</dbReference>
<evidence type="ECO:0000259" key="5">
    <source>
        <dbReference type="PROSITE" id="PS50833"/>
    </source>
</evidence>
<dbReference type="GO" id="GO:0006364">
    <property type="term" value="P:rRNA processing"/>
    <property type="evidence" value="ECO:0007669"/>
    <property type="project" value="InterPro"/>
</dbReference>
<dbReference type="InterPro" id="IPR006073">
    <property type="entry name" value="GTP-bd"/>
</dbReference>
<keyword evidence="3" id="KW-0694">RNA-binding</keyword>
<organism evidence="6 7">
    <name type="scientific">Paraglomus occultum</name>
    <dbReference type="NCBI Taxonomy" id="144539"/>
    <lineage>
        <taxon>Eukaryota</taxon>
        <taxon>Fungi</taxon>
        <taxon>Fungi incertae sedis</taxon>
        <taxon>Mucoromycota</taxon>
        <taxon>Glomeromycotina</taxon>
        <taxon>Glomeromycetes</taxon>
        <taxon>Paraglomerales</taxon>
        <taxon>Paraglomeraceae</taxon>
        <taxon>Paraglomus</taxon>
    </lineage>
</organism>
<keyword evidence="2" id="KW-0547">Nucleotide-binding</keyword>
<dbReference type="InterPro" id="IPR007109">
    <property type="entry name" value="Brix"/>
</dbReference>
<dbReference type="InterPro" id="IPR005225">
    <property type="entry name" value="Small_GTP-bd"/>
</dbReference>
<evidence type="ECO:0000313" key="7">
    <source>
        <dbReference type="Proteomes" id="UP000789572"/>
    </source>
</evidence>
<dbReference type="NCBIfam" id="TIGR00231">
    <property type="entry name" value="small_GTP"/>
    <property type="match status" value="1"/>
</dbReference>
<dbReference type="PROSITE" id="PS50833">
    <property type="entry name" value="BRIX"/>
    <property type="match status" value="1"/>
</dbReference>
<evidence type="ECO:0000256" key="1">
    <source>
        <dbReference type="ARBA" id="ARBA00007921"/>
    </source>
</evidence>
<sequence>MDTKSLFEYYQSEQTSEHLQESGGSGGLPVSRYRSAGHNLDRKALLPYSRYPAELLLPLPYSMHSYPFSKYSRSTLSSLMFCGLNATPEIEEKLHYPRQTQGLNYTIMSSIKRKRAALGQPLTHLKIHDQTPTKSDKSSDKAIEASSVSKTSIYRSQPELDQNISKKMPSINYAIIQPSNPKILKVAIMGAPNAGKSTLLNSLLGETVSIVSDKAHTTRQRTAAILTEGNYQIVSAELPDRCITFFYHKIFLDTPGVVPGKNKHRLNRELVNAAWHALQEADHLLVVIDAFRASTKSTYTEETMFDRLNRHSIPATLCFNKIDMLGSQRDQDKLSQKYHHLYNNIKETLFISALHLENVNELKAKLFSYTYSHKWLYSSSQKVDMSEIKRVEEFIRAEFFDRFYDYIPYMIKLNNLWMEEQGDGRLKIVEEIQLERDSQEKIVVGKNGNVIKEITAAAKSNIERALGKSVDLYLKKKRRTHVRPSDTPLPNAPVIPHSFVIKSGKVGKSVSGLVRDIRRVMEPNTATKLRERKRNKLKDFVAMAGPLGVTHILILTQTETGTNLRIARCQRGPTLCFRVTKFALISDVLHEQKHAKSPGTEYLTPPLLVLNGFDGEEKQMKLMTTMFQNMFSPINVKTMNLSEARRVVLLNYNRDTKLIDFRHYSIGVKPIGVSKKLKKIAANEVPDLHEYNDISEYILRKGMSESEAESEAETSAVTLSQNYLGRSNPKSSQRAIKLTEIGPRMELELVKIQAEMCDGEILFHQRVTDSVSEE</sequence>
<gene>
    <name evidence="6" type="ORF">POCULU_LOCUS4876</name>
</gene>
<evidence type="ECO:0000256" key="4">
    <source>
        <dbReference type="ARBA" id="ARBA00023134"/>
    </source>
</evidence>
<dbReference type="GO" id="GO:0019843">
    <property type="term" value="F:rRNA binding"/>
    <property type="evidence" value="ECO:0007669"/>
    <property type="project" value="InterPro"/>
</dbReference>
<dbReference type="Gene3D" id="3.40.50.300">
    <property type="entry name" value="P-loop containing nucleotide triphosphate hydrolases"/>
    <property type="match status" value="1"/>
</dbReference>
<dbReference type="InterPro" id="IPR009019">
    <property type="entry name" value="KH_sf_prok-type"/>
</dbReference>
<dbReference type="GO" id="GO:0000027">
    <property type="term" value="P:ribosomal large subunit assembly"/>
    <property type="evidence" value="ECO:0007669"/>
    <property type="project" value="TreeGrafter"/>
</dbReference>
<dbReference type="InterPro" id="IPR027417">
    <property type="entry name" value="P-loop_NTPase"/>
</dbReference>
<dbReference type="SMART" id="SM00879">
    <property type="entry name" value="Brix"/>
    <property type="match status" value="1"/>
</dbReference>
<dbReference type="HAMAP" id="MF_00367">
    <property type="entry name" value="GTPase_Era"/>
    <property type="match status" value="1"/>
</dbReference>
<dbReference type="InterPro" id="IPR015946">
    <property type="entry name" value="KH_dom-like_a/b"/>
</dbReference>
<evidence type="ECO:0000256" key="3">
    <source>
        <dbReference type="ARBA" id="ARBA00022884"/>
    </source>
</evidence>
<accession>A0A9N9AZR5</accession>
<dbReference type="Proteomes" id="UP000789572">
    <property type="component" value="Unassembled WGS sequence"/>
</dbReference>
<dbReference type="GO" id="GO:0030687">
    <property type="term" value="C:preribosome, large subunit precursor"/>
    <property type="evidence" value="ECO:0007669"/>
    <property type="project" value="TreeGrafter"/>
</dbReference>
<dbReference type="PRINTS" id="PR00326">
    <property type="entry name" value="GTP1OBG"/>
</dbReference>
<dbReference type="SUPFAM" id="SSF54814">
    <property type="entry name" value="Prokaryotic type KH domain (KH-domain type II)"/>
    <property type="match status" value="1"/>
</dbReference>
<dbReference type="AlphaFoldDB" id="A0A9N9AZR5"/>
<dbReference type="Gene3D" id="3.30.300.20">
    <property type="match status" value="1"/>
</dbReference>
<evidence type="ECO:0000313" key="6">
    <source>
        <dbReference type="EMBL" id="CAG8548038.1"/>
    </source>
</evidence>
<dbReference type="InterPro" id="IPR004044">
    <property type="entry name" value="KH_dom_type_2"/>
</dbReference>
<dbReference type="EMBL" id="CAJVPJ010000675">
    <property type="protein sequence ID" value="CAG8548038.1"/>
    <property type="molecule type" value="Genomic_DNA"/>
</dbReference>
<dbReference type="InterPro" id="IPR005662">
    <property type="entry name" value="GTPase_Era-like"/>
</dbReference>
<dbReference type="InterPro" id="IPR045112">
    <property type="entry name" value="PPAN-like"/>
</dbReference>
<dbReference type="Pfam" id="PF01926">
    <property type="entry name" value="MMR_HSR1"/>
    <property type="match status" value="1"/>
</dbReference>
<dbReference type="NCBIfam" id="TIGR00436">
    <property type="entry name" value="era"/>
    <property type="match status" value="1"/>
</dbReference>
<evidence type="ECO:0000256" key="2">
    <source>
        <dbReference type="ARBA" id="ARBA00022741"/>
    </source>
</evidence>
<keyword evidence="7" id="KW-1185">Reference proteome</keyword>